<evidence type="ECO:0000256" key="10">
    <source>
        <dbReference type="ARBA" id="ARBA00023014"/>
    </source>
</evidence>
<evidence type="ECO:0000313" key="14">
    <source>
        <dbReference type="EMBL" id="QDV18876.1"/>
    </source>
</evidence>
<evidence type="ECO:0000256" key="9">
    <source>
        <dbReference type="ARBA" id="ARBA00023004"/>
    </source>
</evidence>
<feature type="domain" description="Uracil-DNA glycosylase-like" evidence="13">
    <location>
        <begin position="160"/>
        <end position="306"/>
    </location>
</feature>
<organism evidence="14 15">
    <name type="scientific">Gimesia panareensis</name>
    <dbReference type="NCBI Taxonomy" id="2527978"/>
    <lineage>
        <taxon>Bacteria</taxon>
        <taxon>Pseudomonadati</taxon>
        <taxon>Planctomycetota</taxon>
        <taxon>Planctomycetia</taxon>
        <taxon>Planctomycetales</taxon>
        <taxon>Planctomycetaceae</taxon>
        <taxon>Gimesia</taxon>
    </lineage>
</organism>
<keyword evidence="10" id="KW-0411">Iron-sulfur</keyword>
<keyword evidence="5" id="KW-0004">4Fe-4S</keyword>
<evidence type="ECO:0000256" key="12">
    <source>
        <dbReference type="SAM" id="MobiDB-lite"/>
    </source>
</evidence>
<feature type="region of interest" description="Disordered" evidence="12">
    <location>
        <begin position="72"/>
        <end position="96"/>
    </location>
</feature>
<evidence type="ECO:0000256" key="7">
    <source>
        <dbReference type="ARBA" id="ARBA00022763"/>
    </source>
</evidence>
<dbReference type="CDD" id="cd10030">
    <property type="entry name" value="UDG-F4_TTUDGA_SPO1dp_like"/>
    <property type="match status" value="1"/>
</dbReference>
<dbReference type="SMART" id="SM00987">
    <property type="entry name" value="UreE_C"/>
    <property type="match status" value="1"/>
</dbReference>
<dbReference type="NCBIfam" id="TIGR00758">
    <property type="entry name" value="UDG_fam4"/>
    <property type="match status" value="1"/>
</dbReference>
<dbReference type="SMART" id="SM00986">
    <property type="entry name" value="UDG"/>
    <property type="match status" value="1"/>
</dbReference>
<keyword evidence="8" id="KW-0378">Hydrolase</keyword>
<dbReference type="GO" id="GO:0004844">
    <property type="term" value="F:uracil DNA N-glycosylase activity"/>
    <property type="evidence" value="ECO:0007669"/>
    <property type="project" value="UniProtKB-EC"/>
</dbReference>
<dbReference type="Proteomes" id="UP000320839">
    <property type="component" value="Chromosome"/>
</dbReference>
<dbReference type="EMBL" id="CP036317">
    <property type="protein sequence ID" value="QDV18876.1"/>
    <property type="molecule type" value="Genomic_DNA"/>
</dbReference>
<dbReference type="InterPro" id="IPR005122">
    <property type="entry name" value="Uracil-DNA_glycosylase-like"/>
</dbReference>
<dbReference type="Pfam" id="PF03167">
    <property type="entry name" value="UDG"/>
    <property type="match status" value="1"/>
</dbReference>
<evidence type="ECO:0000256" key="5">
    <source>
        <dbReference type="ARBA" id="ARBA00022485"/>
    </source>
</evidence>
<evidence type="ECO:0000256" key="4">
    <source>
        <dbReference type="ARBA" id="ARBA00019403"/>
    </source>
</evidence>
<dbReference type="GO" id="GO:0046872">
    <property type="term" value="F:metal ion binding"/>
    <property type="evidence" value="ECO:0007669"/>
    <property type="project" value="UniProtKB-KW"/>
</dbReference>
<dbReference type="GO" id="GO:0051539">
    <property type="term" value="F:4 iron, 4 sulfur cluster binding"/>
    <property type="evidence" value="ECO:0007669"/>
    <property type="project" value="UniProtKB-KW"/>
</dbReference>
<dbReference type="PANTHER" id="PTHR33693:SF1">
    <property type="entry name" value="TYPE-4 URACIL-DNA GLYCOSYLASE"/>
    <property type="match status" value="1"/>
</dbReference>
<dbReference type="SUPFAM" id="SSF52141">
    <property type="entry name" value="Uracil-DNA glycosylase-like"/>
    <property type="match status" value="1"/>
</dbReference>
<accession>A0A518FR98</accession>
<dbReference type="Gene3D" id="3.40.470.10">
    <property type="entry name" value="Uracil-DNA glycosylase-like domain"/>
    <property type="match status" value="1"/>
</dbReference>
<evidence type="ECO:0000256" key="2">
    <source>
        <dbReference type="ARBA" id="ARBA00006521"/>
    </source>
</evidence>
<dbReference type="GO" id="GO:0006281">
    <property type="term" value="P:DNA repair"/>
    <property type="evidence" value="ECO:0007669"/>
    <property type="project" value="UniProtKB-KW"/>
</dbReference>
<dbReference type="EC" id="3.2.2.27" evidence="3"/>
<evidence type="ECO:0000313" key="15">
    <source>
        <dbReference type="Proteomes" id="UP000320839"/>
    </source>
</evidence>
<dbReference type="AlphaFoldDB" id="A0A518FR98"/>
<sequence length="321" mass="35852">MRGSRSLRKRFPAVRSSIKGWCERMTDQEQQWAQRAVRQFMESWQRSGLSHIKHIEPAPVAPTPSVNVVGTPVPETKTPLQTRPVEAVSPPERMPVSVGEPAAEIIAATIEPRKEMSVPRTTKSKLSKADRQAQLDIVAEEVSQCQKCPELASTRTQTVFGVGNPSAKIMFIGEAPGADEDKQGEPFVGRAGKLLDKIIEACQMKRSEIYIANILRCRPPGNRNPTDQEAANCRGFLDSQIEIVDPDYIVCWGSVAAKNLLHSEMPIGKMRGQFYEYGRAKVVCTYHPSYLLRNPSAKKNVWDDMIFLFQDMGIDLKATQN</sequence>
<evidence type="ECO:0000256" key="1">
    <source>
        <dbReference type="ARBA" id="ARBA00001400"/>
    </source>
</evidence>
<dbReference type="InterPro" id="IPR051536">
    <property type="entry name" value="UDG_Type-4/5"/>
</dbReference>
<keyword evidence="11" id="KW-0234">DNA repair</keyword>
<evidence type="ECO:0000256" key="6">
    <source>
        <dbReference type="ARBA" id="ARBA00022723"/>
    </source>
</evidence>
<keyword evidence="9" id="KW-0408">Iron</keyword>
<evidence type="ECO:0000259" key="13">
    <source>
        <dbReference type="SMART" id="SM00986"/>
    </source>
</evidence>
<evidence type="ECO:0000256" key="3">
    <source>
        <dbReference type="ARBA" id="ARBA00012030"/>
    </source>
</evidence>
<comment type="catalytic activity">
    <reaction evidence="1">
        <text>Hydrolyzes single-stranded DNA or mismatched double-stranded DNA and polynucleotides, releasing free uracil.</text>
        <dbReference type="EC" id="3.2.2.27"/>
    </reaction>
</comment>
<dbReference type="PANTHER" id="PTHR33693">
    <property type="entry name" value="TYPE-5 URACIL-DNA GLYCOSYLASE"/>
    <property type="match status" value="1"/>
</dbReference>
<evidence type="ECO:0000256" key="8">
    <source>
        <dbReference type="ARBA" id="ARBA00022801"/>
    </source>
</evidence>
<gene>
    <name evidence="14" type="ORF">Pan153_35370</name>
</gene>
<name>A0A518FR98_9PLAN</name>
<dbReference type="InterPro" id="IPR005273">
    <property type="entry name" value="Ura-DNA_glyco_family4"/>
</dbReference>
<protein>
    <recommendedName>
        <fullName evidence="4">Type-4 uracil-DNA glycosylase</fullName>
        <ecNumber evidence="3">3.2.2.27</ecNumber>
    </recommendedName>
</protein>
<dbReference type="InterPro" id="IPR036895">
    <property type="entry name" value="Uracil-DNA_glycosylase-like_sf"/>
</dbReference>
<keyword evidence="6" id="KW-0479">Metal-binding</keyword>
<proteinExistence type="inferred from homology"/>
<keyword evidence="7" id="KW-0227">DNA damage</keyword>
<comment type="similarity">
    <text evidence="2">Belongs to the uracil-DNA glycosylase (UDG) superfamily. Type 4 (UDGa) family.</text>
</comment>
<reference evidence="14 15" key="1">
    <citation type="submission" date="2019-02" db="EMBL/GenBank/DDBJ databases">
        <title>Deep-cultivation of Planctomycetes and their phenomic and genomic characterization uncovers novel biology.</title>
        <authorList>
            <person name="Wiegand S."/>
            <person name="Jogler M."/>
            <person name="Boedeker C."/>
            <person name="Pinto D."/>
            <person name="Vollmers J."/>
            <person name="Rivas-Marin E."/>
            <person name="Kohn T."/>
            <person name="Peeters S.H."/>
            <person name="Heuer A."/>
            <person name="Rast P."/>
            <person name="Oberbeckmann S."/>
            <person name="Bunk B."/>
            <person name="Jeske O."/>
            <person name="Meyerdierks A."/>
            <person name="Storesund J.E."/>
            <person name="Kallscheuer N."/>
            <person name="Luecker S."/>
            <person name="Lage O.M."/>
            <person name="Pohl T."/>
            <person name="Merkel B.J."/>
            <person name="Hornburger P."/>
            <person name="Mueller R.-W."/>
            <person name="Bruemmer F."/>
            <person name="Labrenz M."/>
            <person name="Spormann A.M."/>
            <person name="Op den Camp H."/>
            <person name="Overmann J."/>
            <person name="Amann R."/>
            <person name="Jetten M.S.M."/>
            <person name="Mascher T."/>
            <person name="Medema M.H."/>
            <person name="Devos D.P."/>
            <person name="Kaster A.-K."/>
            <person name="Ovreas L."/>
            <person name="Rohde M."/>
            <person name="Galperin M.Y."/>
            <person name="Jogler C."/>
        </authorList>
    </citation>
    <scope>NUCLEOTIDE SEQUENCE [LARGE SCALE GENOMIC DNA]</scope>
    <source>
        <strain evidence="14 15">Pan153</strain>
    </source>
</reference>
<evidence type="ECO:0000256" key="11">
    <source>
        <dbReference type="ARBA" id="ARBA00023204"/>
    </source>
</evidence>